<dbReference type="EC" id="2.4.1.17" evidence="3"/>
<organism evidence="12 13">
    <name type="scientific">Pristionchus entomophagus</name>
    <dbReference type="NCBI Taxonomy" id="358040"/>
    <lineage>
        <taxon>Eukaryota</taxon>
        <taxon>Metazoa</taxon>
        <taxon>Ecdysozoa</taxon>
        <taxon>Nematoda</taxon>
        <taxon>Chromadorea</taxon>
        <taxon>Rhabditida</taxon>
        <taxon>Rhabditina</taxon>
        <taxon>Diplogasteromorpha</taxon>
        <taxon>Diplogasteroidea</taxon>
        <taxon>Neodiplogasteridae</taxon>
        <taxon>Pristionchus</taxon>
    </lineage>
</organism>
<keyword evidence="13" id="KW-1185">Reference proteome</keyword>
<feature type="transmembrane region" description="Helical" evidence="11">
    <location>
        <begin position="462"/>
        <end position="485"/>
    </location>
</feature>
<dbReference type="GO" id="GO:0016020">
    <property type="term" value="C:membrane"/>
    <property type="evidence" value="ECO:0007669"/>
    <property type="project" value="UniProtKB-SubCell"/>
</dbReference>
<comment type="caution">
    <text evidence="12">The sequence shown here is derived from an EMBL/GenBank/DDBJ whole genome shotgun (WGS) entry which is preliminary data.</text>
</comment>
<dbReference type="Proteomes" id="UP001432027">
    <property type="component" value="Unassembled WGS sequence"/>
</dbReference>
<dbReference type="InterPro" id="IPR002213">
    <property type="entry name" value="UDP_glucos_trans"/>
</dbReference>
<evidence type="ECO:0000256" key="9">
    <source>
        <dbReference type="ARBA" id="ARBA00023136"/>
    </source>
</evidence>
<keyword evidence="7" id="KW-0732">Signal</keyword>
<evidence type="ECO:0000256" key="2">
    <source>
        <dbReference type="ARBA" id="ARBA00009995"/>
    </source>
</evidence>
<keyword evidence="9 11" id="KW-0472">Membrane</keyword>
<evidence type="ECO:0000313" key="13">
    <source>
        <dbReference type="Proteomes" id="UP001432027"/>
    </source>
</evidence>
<dbReference type="EMBL" id="BTSX01000004">
    <property type="protein sequence ID" value="GMS93803.1"/>
    <property type="molecule type" value="Genomic_DNA"/>
</dbReference>
<keyword evidence="6 11" id="KW-0812">Transmembrane</keyword>
<feature type="non-terminal residue" evidence="12">
    <location>
        <position position="498"/>
    </location>
</feature>
<evidence type="ECO:0000313" key="12">
    <source>
        <dbReference type="EMBL" id="GMS93803.1"/>
    </source>
</evidence>
<comment type="catalytic activity">
    <reaction evidence="10">
        <text>glucuronate acceptor + UDP-alpha-D-glucuronate = acceptor beta-D-glucuronoside + UDP + H(+)</text>
        <dbReference type="Rhea" id="RHEA:21032"/>
        <dbReference type="ChEBI" id="CHEBI:15378"/>
        <dbReference type="ChEBI" id="CHEBI:58052"/>
        <dbReference type="ChEBI" id="CHEBI:58223"/>
        <dbReference type="ChEBI" id="CHEBI:132367"/>
        <dbReference type="ChEBI" id="CHEBI:132368"/>
        <dbReference type="EC" id="2.4.1.17"/>
    </reaction>
</comment>
<dbReference type="FunFam" id="3.40.50.2000:FF:000038">
    <property type="entry name" value="UDP-GlucuronosylTransferase"/>
    <property type="match status" value="1"/>
</dbReference>
<evidence type="ECO:0000256" key="8">
    <source>
        <dbReference type="ARBA" id="ARBA00022989"/>
    </source>
</evidence>
<evidence type="ECO:0000256" key="3">
    <source>
        <dbReference type="ARBA" id="ARBA00012544"/>
    </source>
</evidence>
<evidence type="ECO:0000256" key="1">
    <source>
        <dbReference type="ARBA" id="ARBA00004167"/>
    </source>
</evidence>
<name>A0AAV5THS2_9BILA</name>
<comment type="similarity">
    <text evidence="2">Belongs to the UDP-glycosyltransferase family.</text>
</comment>
<dbReference type="InterPro" id="IPR050271">
    <property type="entry name" value="UDP-glycosyltransferase"/>
</dbReference>
<protein>
    <recommendedName>
        <fullName evidence="3">glucuronosyltransferase</fullName>
        <ecNumber evidence="3">2.4.1.17</ecNumber>
    </recommendedName>
</protein>
<keyword evidence="5" id="KW-0808">Transferase</keyword>
<reference evidence="12" key="1">
    <citation type="submission" date="2023-10" db="EMBL/GenBank/DDBJ databases">
        <title>Genome assembly of Pristionchus species.</title>
        <authorList>
            <person name="Yoshida K."/>
            <person name="Sommer R.J."/>
        </authorList>
    </citation>
    <scope>NUCLEOTIDE SEQUENCE</scope>
    <source>
        <strain evidence="12">RS0144</strain>
    </source>
</reference>
<evidence type="ECO:0000256" key="11">
    <source>
        <dbReference type="SAM" id="Phobius"/>
    </source>
</evidence>
<dbReference type="SUPFAM" id="SSF53756">
    <property type="entry name" value="UDP-Glycosyltransferase/glycogen phosphorylase"/>
    <property type="match status" value="1"/>
</dbReference>
<evidence type="ECO:0000256" key="6">
    <source>
        <dbReference type="ARBA" id="ARBA00022692"/>
    </source>
</evidence>
<dbReference type="AlphaFoldDB" id="A0AAV5THS2"/>
<dbReference type="PANTHER" id="PTHR48043:SF23">
    <property type="entry name" value="UDP-GLUCURONOSYLTRANSFERASE"/>
    <property type="match status" value="1"/>
</dbReference>
<dbReference type="GO" id="GO:0015020">
    <property type="term" value="F:glucuronosyltransferase activity"/>
    <property type="evidence" value="ECO:0007669"/>
    <property type="project" value="UniProtKB-EC"/>
</dbReference>
<dbReference type="Pfam" id="PF00201">
    <property type="entry name" value="UDPGT"/>
    <property type="match status" value="1"/>
</dbReference>
<evidence type="ECO:0000256" key="4">
    <source>
        <dbReference type="ARBA" id="ARBA00022676"/>
    </source>
</evidence>
<keyword evidence="8 11" id="KW-1133">Transmembrane helix</keyword>
<dbReference type="CDD" id="cd03784">
    <property type="entry name" value="GT1_Gtf-like"/>
    <property type="match status" value="1"/>
</dbReference>
<accession>A0AAV5THS2</accession>
<evidence type="ECO:0000256" key="5">
    <source>
        <dbReference type="ARBA" id="ARBA00022679"/>
    </source>
</evidence>
<dbReference type="Gene3D" id="3.40.50.2000">
    <property type="entry name" value="Glycogen Phosphorylase B"/>
    <property type="match status" value="1"/>
</dbReference>
<keyword evidence="4" id="KW-0328">Glycosyltransferase</keyword>
<proteinExistence type="inferred from homology"/>
<gene>
    <name evidence="12" type="ORF">PENTCL1PPCAC_15978</name>
</gene>
<evidence type="ECO:0000256" key="7">
    <source>
        <dbReference type="ARBA" id="ARBA00022729"/>
    </source>
</evidence>
<dbReference type="PANTHER" id="PTHR48043">
    <property type="entry name" value="EG:EG0003.4 PROTEIN-RELATED"/>
    <property type="match status" value="1"/>
</dbReference>
<evidence type="ECO:0000256" key="10">
    <source>
        <dbReference type="ARBA" id="ARBA00047475"/>
    </source>
</evidence>
<comment type="subcellular location">
    <subcellularLocation>
        <location evidence="1">Membrane</location>
        <topology evidence="1">Single-pass membrane protein</topology>
    </subcellularLocation>
</comment>
<sequence>MKNSYSHANFMGRLSDVLAESGLDVTTLISEVRTDISDGTSKSKIVRVEPQKEAYRIWNTAEMPPIFDGSSHDLRSILSFTDHIRQVFLLQCHHLLTKDDMIEQLKREEFDAVIGETFDHCGFGLAKIIGAKTVIATFSSSLNDYTAWITGTPSPWSITQASYSGVLDRSLSSRLWNLLCVGVDYYVNWSWAGAANEAFRAKYGDDFPAVEEMVANASLIITAGDPLIDLARPTQRKIIDIGAIGVRDANPLDTEYDDILNLRRKTVIFSMGSVAKSASLPEEYKRGIAEAFRRFPDVTFIWKYEEPDNAKHVAGLDNVILRKWIPQNDLLGDKRVSALVTHGGKTSLNEVGAKGLPAVFIPIYGDQTKNAAIAVKLGFGVFLNKLDLTNADLVETAIRAVLHEEKYSKAAKRVAATIRGRPFSPRELLVKHVEFAAQFGNVKSLDQEGLNYPLYIYWNLDILLVILAIPLLSIIVLCWCTVRCFRQSNVGNKKIKKK</sequence>